<evidence type="ECO:0000313" key="2">
    <source>
        <dbReference type="Proteomes" id="UP000427281"/>
    </source>
</evidence>
<protein>
    <submittedName>
        <fullName evidence="1">Uncharacterized protein</fullName>
    </submittedName>
</protein>
<dbReference type="AlphaFoldDB" id="A0A6I6ACY4"/>
<dbReference type="KEGG" id="gim:F1728_09870"/>
<accession>A0A6I6ACY4</accession>
<dbReference type="EMBL" id="CP043930">
    <property type="protein sequence ID" value="QGQ22961.1"/>
    <property type="molecule type" value="Genomic_DNA"/>
</dbReference>
<sequence>MNRQLETEIFQRFIQKAKVDRFLWMLESPGRRRRILDDLRDLRYFDRTSCEELTGAAKESNALIERLTSLQVRDPLYLICSDEDYDGTEHDLIPFVRERLWQIDEVIGYCRQSRVGFFKNHEGWFYILSK</sequence>
<dbReference type="Proteomes" id="UP000427281">
    <property type="component" value="Chromosome"/>
</dbReference>
<keyword evidence="2" id="KW-1185">Reference proteome</keyword>
<dbReference type="RefSeq" id="WP_155363965.1">
    <property type="nucleotide sequence ID" value="NZ_CP043930.1"/>
</dbReference>
<proteinExistence type="predicted"/>
<organism evidence="1 2">
    <name type="scientific">Gimesia benthica</name>
    <dbReference type="NCBI Taxonomy" id="2608982"/>
    <lineage>
        <taxon>Bacteria</taxon>
        <taxon>Pseudomonadati</taxon>
        <taxon>Planctomycetota</taxon>
        <taxon>Planctomycetia</taxon>
        <taxon>Planctomycetales</taxon>
        <taxon>Planctomycetaceae</taxon>
        <taxon>Gimesia</taxon>
    </lineage>
</organism>
<gene>
    <name evidence="1" type="ORF">F1728_09870</name>
</gene>
<reference evidence="1 2" key="1">
    <citation type="submission" date="2019-09" db="EMBL/GenBank/DDBJ databases">
        <title>Gimesia benthica sp. nov., a novel bacterium isolated from deep-sea water of the Northwest Indian Ocean.</title>
        <authorList>
            <person name="Dai X."/>
        </authorList>
    </citation>
    <scope>NUCLEOTIDE SEQUENCE [LARGE SCALE GENOMIC DNA]</scope>
    <source>
        <strain evidence="1 2">E7</strain>
    </source>
</reference>
<name>A0A6I6ACY4_9PLAN</name>
<evidence type="ECO:0000313" key="1">
    <source>
        <dbReference type="EMBL" id="QGQ22961.1"/>
    </source>
</evidence>